<keyword evidence="1" id="KW-1005">Bacterial flagellum biogenesis</keyword>
<reference evidence="3" key="1">
    <citation type="journal article" date="2014" name="Front. Microbiol.">
        <title>High frequency of phylogenetically diverse reductive dehalogenase-homologous genes in deep subseafloor sedimentary metagenomes.</title>
        <authorList>
            <person name="Kawai M."/>
            <person name="Futagami T."/>
            <person name="Toyoda A."/>
            <person name="Takaki Y."/>
            <person name="Nishi S."/>
            <person name="Hori S."/>
            <person name="Arai W."/>
            <person name="Tsubouchi T."/>
            <person name="Morono Y."/>
            <person name="Uchiyama I."/>
            <person name="Ito T."/>
            <person name="Fujiyama A."/>
            <person name="Inagaki F."/>
            <person name="Takami H."/>
        </authorList>
    </citation>
    <scope>NUCLEOTIDE SEQUENCE</scope>
    <source>
        <strain evidence="3">Expedition CK06-06</strain>
    </source>
</reference>
<dbReference type="InterPro" id="IPR005648">
    <property type="entry name" value="FlgD"/>
</dbReference>
<gene>
    <name evidence="3" type="ORF">S01H1_17092</name>
</gene>
<evidence type="ECO:0000256" key="1">
    <source>
        <dbReference type="ARBA" id="ARBA00022795"/>
    </source>
</evidence>
<dbReference type="AlphaFoldDB" id="X0RJW6"/>
<dbReference type="InterPro" id="IPR025965">
    <property type="entry name" value="FlgD/Vpr_Ig-like"/>
</dbReference>
<proteinExistence type="predicted"/>
<dbReference type="Gene3D" id="2.60.40.4070">
    <property type="match status" value="1"/>
</dbReference>
<name>X0RJW6_9ZZZZ</name>
<dbReference type="GO" id="GO:0044781">
    <property type="term" value="P:bacterial-type flagellum organization"/>
    <property type="evidence" value="ECO:0007669"/>
    <property type="project" value="UniProtKB-KW"/>
</dbReference>
<feature type="non-terminal residue" evidence="3">
    <location>
        <position position="1"/>
    </location>
</feature>
<dbReference type="Pfam" id="PF13860">
    <property type="entry name" value="FlgD_ig"/>
    <property type="match status" value="1"/>
</dbReference>
<dbReference type="Pfam" id="PF03963">
    <property type="entry name" value="FlgD"/>
    <property type="match status" value="1"/>
</dbReference>
<evidence type="ECO:0000313" key="3">
    <source>
        <dbReference type="EMBL" id="GAF69083.1"/>
    </source>
</evidence>
<comment type="caution">
    <text evidence="3">The sequence shown here is derived from an EMBL/GenBank/DDBJ whole genome shotgun (WGS) entry which is preliminary data.</text>
</comment>
<feature type="domain" description="FlgD/Vpr Ig-like" evidence="2">
    <location>
        <begin position="98"/>
        <end position="169"/>
    </location>
</feature>
<protein>
    <recommendedName>
        <fullName evidence="2">FlgD/Vpr Ig-like domain-containing protein</fullName>
    </recommendedName>
</protein>
<sequence>ALEPTYNKPDDTSSYASPERELGRNEFLTLLVAQLKHQDPLNPMESTEFTAQLAQFSSLEQLFDINDNLEILQGAEDSQRLENLLDYIGKEIKSSDSTITLNNGKAFGGSYTLEETGNVIISIFDTEGSEIRTIYRDDQEAGEHNVDFDGKDNYGYRVPDGYYSFSVQAFDNEGFSIEVSTGLSGLVTAVTYQGGIPYLMVGDHLINPESVTEVSLTETG</sequence>
<dbReference type="EMBL" id="BARS01009034">
    <property type="protein sequence ID" value="GAF69083.1"/>
    <property type="molecule type" value="Genomic_DNA"/>
</dbReference>
<organism evidence="3">
    <name type="scientific">marine sediment metagenome</name>
    <dbReference type="NCBI Taxonomy" id="412755"/>
    <lineage>
        <taxon>unclassified sequences</taxon>
        <taxon>metagenomes</taxon>
        <taxon>ecological metagenomes</taxon>
    </lineage>
</organism>
<accession>X0RJW6</accession>
<dbReference type="Gene3D" id="2.30.30.910">
    <property type="match status" value="1"/>
</dbReference>
<evidence type="ECO:0000259" key="2">
    <source>
        <dbReference type="Pfam" id="PF13860"/>
    </source>
</evidence>